<sequence>GVQVQTTRKPKAGPRDKLPDFYQASSTWNRCFPCKQSTRLLQPPALPRKGVSRAAQEGDSGKVRRVCDSVVVGTAKVGDSSLHHLLLPSPFRGQQDRAYETPARRDVPAP</sequence>
<dbReference type="EMBL" id="CABDUW010000039">
    <property type="protein sequence ID" value="VTJ54568.1"/>
    <property type="molecule type" value="Genomic_DNA"/>
</dbReference>
<evidence type="ECO:0000256" key="1">
    <source>
        <dbReference type="SAM" id="MobiDB-lite"/>
    </source>
</evidence>
<accession>A0A5E4ABJ1</accession>
<keyword evidence="3" id="KW-1185">Reference proteome</keyword>
<dbReference type="AlphaFoldDB" id="A0A5E4ABJ1"/>
<name>A0A5E4ABJ1_MARMO</name>
<evidence type="ECO:0000313" key="2">
    <source>
        <dbReference type="EMBL" id="VTJ54568.1"/>
    </source>
</evidence>
<protein>
    <submittedName>
        <fullName evidence="2">Uncharacterized protein</fullName>
    </submittedName>
</protein>
<gene>
    <name evidence="2" type="ORF">MONAX_5E030640</name>
</gene>
<feature type="region of interest" description="Disordered" evidence="1">
    <location>
        <begin position="1"/>
        <end position="20"/>
    </location>
</feature>
<feature type="non-terminal residue" evidence="2">
    <location>
        <position position="1"/>
    </location>
</feature>
<reference evidence="2" key="1">
    <citation type="submission" date="2019-04" db="EMBL/GenBank/DDBJ databases">
        <authorList>
            <person name="Alioto T."/>
            <person name="Alioto T."/>
        </authorList>
    </citation>
    <scope>NUCLEOTIDE SEQUENCE [LARGE SCALE GENOMIC DNA]</scope>
</reference>
<feature type="compositionally biased region" description="Basic and acidic residues" evidence="1">
    <location>
        <begin position="94"/>
        <end position="110"/>
    </location>
</feature>
<feature type="region of interest" description="Disordered" evidence="1">
    <location>
        <begin position="89"/>
        <end position="110"/>
    </location>
</feature>
<evidence type="ECO:0000313" key="3">
    <source>
        <dbReference type="Proteomes" id="UP000335636"/>
    </source>
</evidence>
<feature type="non-terminal residue" evidence="2">
    <location>
        <position position="110"/>
    </location>
</feature>
<organism evidence="2 3">
    <name type="scientific">Marmota monax</name>
    <name type="common">Woodchuck</name>
    <dbReference type="NCBI Taxonomy" id="9995"/>
    <lineage>
        <taxon>Eukaryota</taxon>
        <taxon>Metazoa</taxon>
        <taxon>Chordata</taxon>
        <taxon>Craniata</taxon>
        <taxon>Vertebrata</taxon>
        <taxon>Euteleostomi</taxon>
        <taxon>Mammalia</taxon>
        <taxon>Eutheria</taxon>
        <taxon>Euarchontoglires</taxon>
        <taxon>Glires</taxon>
        <taxon>Rodentia</taxon>
        <taxon>Sciuromorpha</taxon>
        <taxon>Sciuridae</taxon>
        <taxon>Xerinae</taxon>
        <taxon>Marmotini</taxon>
        <taxon>Marmota</taxon>
    </lineage>
</organism>
<comment type="caution">
    <text evidence="2">The sequence shown here is derived from an EMBL/GenBank/DDBJ whole genome shotgun (WGS) entry which is preliminary data.</text>
</comment>
<dbReference type="Proteomes" id="UP000335636">
    <property type="component" value="Unassembled WGS sequence"/>
</dbReference>
<proteinExistence type="predicted"/>